<feature type="region of interest" description="Disordered" evidence="1">
    <location>
        <begin position="26"/>
        <end position="90"/>
    </location>
</feature>
<protein>
    <submittedName>
        <fullName evidence="2">Uncharacterized protein</fullName>
    </submittedName>
</protein>
<sequence length="502" mass="56602">MGRPKQDDIDVEIDVAMVRRYDLHPYQNKNTIEKRGRPRQRPQTNTEIGNMYLSDRASHDMPREDVPKSSSLSPLIQGNSHSPRPDHNDPELRMALEQDWLSQVPRRSLNNAAILSYEQSINGQIPTSDEYRGINVVHINEDIPNTSTFPSQDPVSCQQNGLQGFPTNIDNSVIPIDSQGSFLLGSKGSPATASSYIEQLEPPLIPDLQGPMNPYTSKEPKVVCPERSDQVEPLIRLLFRLQRWSKSWPPAFKDAATDNINIWTTPEIIGLFKASDFFIQILQGRDVRPQFPARRNLGTIFDVGVTAESGSSQCLGPDRTWSSPLPSPQLRPSLTPQDRMVVSLVKDCYDHFVYMFDILIEPILQHCQQMHVHSDVLNGSASSFRIHSSLEILDLNAVQKVASIFEQLDRAMHERASWLPYVEPSAQNRQPTYNQSQSGRSTYPRNSSGDKSSQTSSTIGFQYSVAFQTLKTDQNNCLNGLKSLDQRFRANLASLCRQLRVD</sequence>
<evidence type="ECO:0000313" key="3">
    <source>
        <dbReference type="Proteomes" id="UP001590950"/>
    </source>
</evidence>
<feature type="compositionally biased region" description="Basic and acidic residues" evidence="1">
    <location>
        <begin position="56"/>
        <end position="67"/>
    </location>
</feature>
<evidence type="ECO:0000256" key="1">
    <source>
        <dbReference type="SAM" id="MobiDB-lite"/>
    </source>
</evidence>
<accession>A0ABR3ZZS6</accession>
<comment type="caution">
    <text evidence="2">The sequence shown here is derived from an EMBL/GenBank/DDBJ whole genome shotgun (WGS) entry which is preliminary data.</text>
</comment>
<evidence type="ECO:0000313" key="2">
    <source>
        <dbReference type="EMBL" id="KAL2036578.1"/>
    </source>
</evidence>
<dbReference type="EMBL" id="JBEFKJ010000062">
    <property type="protein sequence ID" value="KAL2036578.1"/>
    <property type="molecule type" value="Genomic_DNA"/>
</dbReference>
<reference evidence="2 3" key="1">
    <citation type="submission" date="2024-09" db="EMBL/GenBank/DDBJ databases">
        <title>Rethinking Asexuality: The Enigmatic Case of Functional Sexual Genes in Lepraria (Stereocaulaceae).</title>
        <authorList>
            <person name="Doellman M."/>
            <person name="Sun Y."/>
            <person name="Barcenas-Pena A."/>
            <person name="Lumbsch H.T."/>
            <person name="Grewe F."/>
        </authorList>
    </citation>
    <scope>NUCLEOTIDE SEQUENCE [LARGE SCALE GENOMIC DNA]</scope>
    <source>
        <strain evidence="2 3">Mercado 3170</strain>
    </source>
</reference>
<name>A0ABR3ZZS6_9LECA</name>
<gene>
    <name evidence="2" type="ORF">N7G274_010674</name>
</gene>
<organism evidence="2 3">
    <name type="scientific">Stereocaulon virgatum</name>
    <dbReference type="NCBI Taxonomy" id="373712"/>
    <lineage>
        <taxon>Eukaryota</taxon>
        <taxon>Fungi</taxon>
        <taxon>Dikarya</taxon>
        <taxon>Ascomycota</taxon>
        <taxon>Pezizomycotina</taxon>
        <taxon>Lecanoromycetes</taxon>
        <taxon>OSLEUM clade</taxon>
        <taxon>Lecanoromycetidae</taxon>
        <taxon>Lecanorales</taxon>
        <taxon>Lecanorineae</taxon>
        <taxon>Stereocaulaceae</taxon>
        <taxon>Stereocaulon</taxon>
    </lineage>
</organism>
<feature type="compositionally biased region" description="Polar residues" evidence="1">
    <location>
        <begin position="68"/>
        <end position="82"/>
    </location>
</feature>
<feature type="region of interest" description="Disordered" evidence="1">
    <location>
        <begin position="427"/>
        <end position="455"/>
    </location>
</feature>
<feature type="compositionally biased region" description="Polar residues" evidence="1">
    <location>
        <begin position="427"/>
        <end position="446"/>
    </location>
</feature>
<proteinExistence type="predicted"/>
<keyword evidence="3" id="KW-1185">Reference proteome</keyword>
<dbReference type="Proteomes" id="UP001590950">
    <property type="component" value="Unassembled WGS sequence"/>
</dbReference>